<evidence type="ECO:0000256" key="3">
    <source>
        <dbReference type="ARBA" id="ARBA00022833"/>
    </source>
</evidence>
<evidence type="ECO:0000313" key="7">
    <source>
        <dbReference type="EnsemblProtists" id="HpaP814437"/>
    </source>
</evidence>
<proteinExistence type="predicted"/>
<dbReference type="InterPro" id="IPR011993">
    <property type="entry name" value="PH-like_dom_sf"/>
</dbReference>
<dbReference type="InterPro" id="IPR052113">
    <property type="entry name" value="FYVE-type_Zinc_Finger"/>
</dbReference>
<dbReference type="OMA" id="CNVEFGL"/>
<dbReference type="VEuPathDB" id="FungiDB:HpaG814437"/>
<dbReference type="eggNOG" id="KOG1818">
    <property type="taxonomic scope" value="Eukaryota"/>
</dbReference>
<dbReference type="Gene3D" id="3.30.40.10">
    <property type="entry name" value="Zinc/RING finger domain, C3HC4 (zinc finger)"/>
    <property type="match status" value="1"/>
</dbReference>
<dbReference type="InterPro" id="IPR013083">
    <property type="entry name" value="Znf_RING/FYVE/PHD"/>
</dbReference>
<dbReference type="GO" id="GO:0008270">
    <property type="term" value="F:zinc ion binding"/>
    <property type="evidence" value="ECO:0007669"/>
    <property type="project" value="UniProtKB-KW"/>
</dbReference>
<reference evidence="8" key="1">
    <citation type="journal article" date="2010" name="Science">
        <title>Signatures of adaptation to obligate biotrophy in the Hyaloperonospora arabidopsidis genome.</title>
        <authorList>
            <person name="Baxter L."/>
            <person name="Tripathy S."/>
            <person name="Ishaque N."/>
            <person name="Boot N."/>
            <person name="Cabral A."/>
            <person name="Kemen E."/>
            <person name="Thines M."/>
            <person name="Ah-Fong A."/>
            <person name="Anderson R."/>
            <person name="Badejoko W."/>
            <person name="Bittner-Eddy P."/>
            <person name="Boore J.L."/>
            <person name="Chibucos M.C."/>
            <person name="Coates M."/>
            <person name="Dehal P."/>
            <person name="Delehaunty K."/>
            <person name="Dong S."/>
            <person name="Downton P."/>
            <person name="Dumas B."/>
            <person name="Fabro G."/>
            <person name="Fronick C."/>
            <person name="Fuerstenberg S.I."/>
            <person name="Fulton L."/>
            <person name="Gaulin E."/>
            <person name="Govers F."/>
            <person name="Hughes L."/>
            <person name="Humphray S."/>
            <person name="Jiang R.H."/>
            <person name="Judelson H."/>
            <person name="Kamoun S."/>
            <person name="Kyung K."/>
            <person name="Meijer H."/>
            <person name="Minx P."/>
            <person name="Morris P."/>
            <person name="Nelson J."/>
            <person name="Phuntumart V."/>
            <person name="Qutob D."/>
            <person name="Rehmany A."/>
            <person name="Rougon-Cardoso A."/>
            <person name="Ryden P."/>
            <person name="Torto-Alalibo T."/>
            <person name="Studholme D."/>
            <person name="Wang Y."/>
            <person name="Win J."/>
            <person name="Wood J."/>
            <person name="Clifton S.W."/>
            <person name="Rogers J."/>
            <person name="Van den Ackerveken G."/>
            <person name="Jones J.D."/>
            <person name="McDowell J.M."/>
            <person name="Beynon J."/>
            <person name="Tyler B.M."/>
        </authorList>
    </citation>
    <scope>NUCLEOTIDE SEQUENCE [LARGE SCALE GENOMIC DNA]</scope>
    <source>
        <strain evidence="8">Emoy2</strain>
    </source>
</reference>
<dbReference type="PANTHER" id="PTHR39490:SF8">
    <property type="entry name" value="ZINC FINGER FYVE DOMAIN-CONTAINING PROTEIN 21"/>
    <property type="match status" value="1"/>
</dbReference>
<dbReference type="InterPro" id="IPR017455">
    <property type="entry name" value="Znf_FYVE-rel"/>
</dbReference>
<dbReference type="PANTHER" id="PTHR39490">
    <property type="entry name" value="ARRESTIN DOMAIN-CONTAINING PROTEIN D"/>
    <property type="match status" value="1"/>
</dbReference>
<evidence type="ECO:0000256" key="2">
    <source>
        <dbReference type="ARBA" id="ARBA00022771"/>
    </source>
</evidence>
<feature type="coiled-coil region" evidence="5">
    <location>
        <begin position="250"/>
        <end position="280"/>
    </location>
</feature>
<organism evidence="7 8">
    <name type="scientific">Hyaloperonospora arabidopsidis (strain Emoy2)</name>
    <name type="common">Downy mildew agent</name>
    <name type="synonym">Peronospora arabidopsidis</name>
    <dbReference type="NCBI Taxonomy" id="559515"/>
    <lineage>
        <taxon>Eukaryota</taxon>
        <taxon>Sar</taxon>
        <taxon>Stramenopiles</taxon>
        <taxon>Oomycota</taxon>
        <taxon>Peronosporomycetes</taxon>
        <taxon>Peronosporales</taxon>
        <taxon>Peronosporaceae</taxon>
        <taxon>Hyaloperonospora</taxon>
    </lineage>
</organism>
<dbReference type="Proteomes" id="UP000011713">
    <property type="component" value="Unassembled WGS sequence"/>
</dbReference>
<dbReference type="InParanoid" id="M4C5R0"/>
<dbReference type="SUPFAM" id="SSF57903">
    <property type="entry name" value="FYVE/PHD zinc finger"/>
    <property type="match status" value="1"/>
</dbReference>
<dbReference type="EnsemblProtists" id="HpaT814437">
    <property type="protein sequence ID" value="HpaP814437"/>
    <property type="gene ID" value="HpaG814437"/>
</dbReference>
<keyword evidence="5" id="KW-0175">Coiled coil</keyword>
<accession>M4C5R0</accession>
<evidence type="ECO:0000259" key="6">
    <source>
        <dbReference type="PROSITE" id="PS50178"/>
    </source>
</evidence>
<dbReference type="Pfam" id="PF01363">
    <property type="entry name" value="FYVE"/>
    <property type="match status" value="1"/>
</dbReference>
<feature type="domain" description="FYVE-type" evidence="6">
    <location>
        <begin position="70"/>
        <end position="130"/>
    </location>
</feature>
<evidence type="ECO:0000256" key="1">
    <source>
        <dbReference type="ARBA" id="ARBA00022723"/>
    </source>
</evidence>
<sequence>MAASAFPQQITTGLSALVAYCFQPSQSCDFSDKIQFLKCDKPSRRLVPTKKGSTDGLFLNAATPPQWVKDDFIEACGLCNVEFGLLKRKHHCRSCGLIFCGHCAATFDRVVKLGYIKPVRLCNDCTTTVQSENDFLEKFLPLLEIGDVFTKYGLLRKRQVYLKYVRSTSLFQYQKYNPVTKSYKGDTEAIPLDKITSVREVSVGPDHAKLGILIAVGSQEHRFNAATERQRHQWMDAIVGARRLRDALLVAEREKHAKQVEKENDEIRDMSENLLMMEKRRATFQEDRMRRRGEKREQLRAKYNLAIAAS</sequence>
<keyword evidence="1" id="KW-0479">Metal-binding</keyword>
<keyword evidence="3" id="KW-0862">Zinc</keyword>
<dbReference type="Gene3D" id="2.30.29.30">
    <property type="entry name" value="Pleckstrin-homology domain (PH domain)/Phosphotyrosine-binding domain (PTB)"/>
    <property type="match status" value="1"/>
</dbReference>
<dbReference type="PROSITE" id="PS50178">
    <property type="entry name" value="ZF_FYVE"/>
    <property type="match status" value="1"/>
</dbReference>
<dbReference type="EMBL" id="ABWE02010074">
    <property type="status" value="NOT_ANNOTATED_CDS"/>
    <property type="molecule type" value="Genomic_DNA"/>
</dbReference>
<keyword evidence="8" id="KW-1185">Reference proteome</keyword>
<dbReference type="HOGENOM" id="CLU_901588_0_0_1"/>
<dbReference type="SUPFAM" id="SSF50729">
    <property type="entry name" value="PH domain-like"/>
    <property type="match status" value="1"/>
</dbReference>
<name>M4C5R0_HYAAE</name>
<dbReference type="InterPro" id="IPR011011">
    <property type="entry name" value="Znf_FYVE_PHD"/>
</dbReference>
<keyword evidence="2 4" id="KW-0863">Zinc-finger</keyword>
<reference evidence="7" key="2">
    <citation type="submission" date="2015-06" db="UniProtKB">
        <authorList>
            <consortium name="EnsemblProtists"/>
        </authorList>
    </citation>
    <scope>IDENTIFICATION</scope>
    <source>
        <strain evidence="7">Emoy2</strain>
    </source>
</reference>
<evidence type="ECO:0000313" key="8">
    <source>
        <dbReference type="Proteomes" id="UP000011713"/>
    </source>
</evidence>
<protein>
    <recommendedName>
        <fullName evidence="6">FYVE-type domain-containing protein</fullName>
    </recommendedName>
</protein>
<dbReference type="STRING" id="559515.M4C5R0"/>
<dbReference type="AlphaFoldDB" id="M4C5R0"/>
<evidence type="ECO:0000256" key="5">
    <source>
        <dbReference type="SAM" id="Coils"/>
    </source>
</evidence>
<dbReference type="SMART" id="SM00064">
    <property type="entry name" value="FYVE"/>
    <property type="match status" value="1"/>
</dbReference>
<dbReference type="CDD" id="cd00821">
    <property type="entry name" value="PH"/>
    <property type="match status" value="1"/>
</dbReference>
<evidence type="ECO:0000256" key="4">
    <source>
        <dbReference type="PROSITE-ProRule" id="PRU00091"/>
    </source>
</evidence>
<dbReference type="InterPro" id="IPR000306">
    <property type="entry name" value="Znf_FYVE"/>
</dbReference>